<comment type="caution">
    <text evidence="6">The sequence shown here is derived from an EMBL/GenBank/DDBJ whole genome shotgun (WGS) entry which is preliminary data.</text>
</comment>
<organism evidence="6 7">
    <name type="scientific">Cellulomonas fimi</name>
    <dbReference type="NCBI Taxonomy" id="1708"/>
    <lineage>
        <taxon>Bacteria</taxon>
        <taxon>Bacillati</taxon>
        <taxon>Actinomycetota</taxon>
        <taxon>Actinomycetes</taxon>
        <taxon>Micrococcales</taxon>
        <taxon>Cellulomonadaceae</taxon>
        <taxon>Cellulomonas</taxon>
    </lineage>
</organism>
<evidence type="ECO:0000256" key="4">
    <source>
        <dbReference type="PROSITE-ProRule" id="PRU00335"/>
    </source>
</evidence>
<dbReference type="Pfam" id="PF00440">
    <property type="entry name" value="TetR_N"/>
    <property type="match status" value="1"/>
</dbReference>
<dbReference type="GO" id="GO:0003700">
    <property type="term" value="F:DNA-binding transcription factor activity"/>
    <property type="evidence" value="ECO:0007669"/>
    <property type="project" value="TreeGrafter"/>
</dbReference>
<keyword evidence="7" id="KW-1185">Reference proteome</keyword>
<dbReference type="AlphaFoldDB" id="A0A7Y0M0P8"/>
<accession>A0A7Y0M0P8</accession>
<dbReference type="InterPro" id="IPR036271">
    <property type="entry name" value="Tet_transcr_reg_TetR-rel_C_sf"/>
</dbReference>
<proteinExistence type="predicted"/>
<dbReference type="InterPro" id="IPR001647">
    <property type="entry name" value="HTH_TetR"/>
</dbReference>
<gene>
    <name evidence="6" type="ORF">HIR71_15765</name>
</gene>
<keyword evidence="1" id="KW-0805">Transcription regulation</keyword>
<dbReference type="GO" id="GO:0000976">
    <property type="term" value="F:transcription cis-regulatory region binding"/>
    <property type="evidence" value="ECO:0007669"/>
    <property type="project" value="TreeGrafter"/>
</dbReference>
<dbReference type="PROSITE" id="PS50977">
    <property type="entry name" value="HTH_TETR_2"/>
    <property type="match status" value="1"/>
</dbReference>
<evidence type="ECO:0000256" key="3">
    <source>
        <dbReference type="ARBA" id="ARBA00023163"/>
    </source>
</evidence>
<feature type="DNA-binding region" description="H-T-H motif" evidence="4">
    <location>
        <begin position="41"/>
        <end position="60"/>
    </location>
</feature>
<dbReference type="InterPro" id="IPR011075">
    <property type="entry name" value="TetR_C"/>
</dbReference>
<evidence type="ECO:0000313" key="6">
    <source>
        <dbReference type="EMBL" id="NMR21657.1"/>
    </source>
</evidence>
<dbReference type="Gene3D" id="1.10.357.10">
    <property type="entry name" value="Tetracycline Repressor, domain 2"/>
    <property type="match status" value="1"/>
</dbReference>
<dbReference type="PANTHER" id="PTHR30055:SF148">
    <property type="entry name" value="TETR-FAMILY TRANSCRIPTIONAL REGULATOR"/>
    <property type="match status" value="1"/>
</dbReference>
<dbReference type="SUPFAM" id="SSF46689">
    <property type="entry name" value="Homeodomain-like"/>
    <property type="match status" value="1"/>
</dbReference>
<feature type="domain" description="HTH tetR-type" evidence="5">
    <location>
        <begin position="18"/>
        <end position="78"/>
    </location>
</feature>
<evidence type="ECO:0000256" key="1">
    <source>
        <dbReference type="ARBA" id="ARBA00023015"/>
    </source>
</evidence>
<dbReference type="SUPFAM" id="SSF48498">
    <property type="entry name" value="Tetracyclin repressor-like, C-terminal domain"/>
    <property type="match status" value="1"/>
</dbReference>
<dbReference type="EMBL" id="JABCJJ010000048">
    <property type="protein sequence ID" value="NMR21657.1"/>
    <property type="molecule type" value="Genomic_DNA"/>
</dbReference>
<dbReference type="InterPro" id="IPR009057">
    <property type="entry name" value="Homeodomain-like_sf"/>
</dbReference>
<evidence type="ECO:0000259" key="5">
    <source>
        <dbReference type="PROSITE" id="PS50977"/>
    </source>
</evidence>
<keyword evidence="3" id="KW-0804">Transcription</keyword>
<keyword evidence="2 4" id="KW-0238">DNA-binding</keyword>
<dbReference type="Proteomes" id="UP000562124">
    <property type="component" value="Unassembled WGS sequence"/>
</dbReference>
<name>A0A7Y0M0P8_CELFI</name>
<dbReference type="PANTHER" id="PTHR30055">
    <property type="entry name" value="HTH-TYPE TRANSCRIPTIONAL REGULATOR RUTR"/>
    <property type="match status" value="1"/>
</dbReference>
<dbReference type="InterPro" id="IPR050109">
    <property type="entry name" value="HTH-type_TetR-like_transc_reg"/>
</dbReference>
<reference evidence="6 7" key="1">
    <citation type="submission" date="2020-04" db="EMBL/GenBank/DDBJ databases">
        <title>Sequencing and Assembly of C. fimi.</title>
        <authorList>
            <person name="Ramsey A.R."/>
        </authorList>
    </citation>
    <scope>NUCLEOTIDE SEQUENCE [LARGE SCALE GENOMIC DNA]</scope>
    <source>
        <strain evidence="6 7">SB</strain>
    </source>
</reference>
<dbReference type="Pfam" id="PF16859">
    <property type="entry name" value="TetR_C_11"/>
    <property type="match status" value="1"/>
</dbReference>
<sequence>MNDFAGRPAPVRTDPRVVRSRAAVIAATLDLVRENGIAATTIEAVAERSGVAKTTIYRQWDAQPALVLDAIASTLREPADPDTGTLRQDLVVLLAGLAAALHRSPAAALMPALIEAAERDPAFAALHRHEATHRHRVVRDVITRGIDRRELPQDTDPDEVLDLLTGPVFYRRWVSTGAVDQHFTTRIVDVVLAGYESRRRTRN</sequence>
<dbReference type="PRINTS" id="PR00455">
    <property type="entry name" value="HTHTETR"/>
</dbReference>
<evidence type="ECO:0000313" key="7">
    <source>
        <dbReference type="Proteomes" id="UP000562124"/>
    </source>
</evidence>
<evidence type="ECO:0000256" key="2">
    <source>
        <dbReference type="ARBA" id="ARBA00023125"/>
    </source>
</evidence>
<dbReference type="Gene3D" id="1.10.10.60">
    <property type="entry name" value="Homeodomain-like"/>
    <property type="match status" value="1"/>
</dbReference>
<protein>
    <submittedName>
        <fullName evidence="6">TetR/AcrR family transcriptional regulator</fullName>
    </submittedName>
</protein>